<evidence type="ECO:0000313" key="3">
    <source>
        <dbReference type="Proteomes" id="UP000005237"/>
    </source>
</evidence>
<reference evidence="3" key="1">
    <citation type="submission" date="2010-08" db="EMBL/GenBank/DDBJ databases">
        <authorList>
            <consortium name="Caenorhabditis japonica Sequencing Consortium"/>
            <person name="Wilson R.K."/>
        </authorList>
    </citation>
    <scope>NUCLEOTIDE SEQUENCE [LARGE SCALE GENOMIC DNA]</scope>
    <source>
        <strain evidence="3">DF5081</strain>
    </source>
</reference>
<dbReference type="Proteomes" id="UP000005237">
    <property type="component" value="Unassembled WGS sequence"/>
</dbReference>
<accession>A0A8R1EJ11</accession>
<keyword evidence="1" id="KW-0812">Transmembrane</keyword>
<feature type="transmembrane region" description="Helical" evidence="1">
    <location>
        <begin position="29"/>
        <end position="49"/>
    </location>
</feature>
<sequence length="77" mass="9219">MFKKRFSCVALYHLRLYDHLTLSSTPSQFTTQSLFVPLLVCLFFSLTLFQSNCNVFEFRPLCDFLYENSWKPPRKKK</sequence>
<dbReference type="AlphaFoldDB" id="A0A8R1EJ11"/>
<keyword evidence="3" id="KW-1185">Reference proteome</keyword>
<keyword evidence="1" id="KW-0472">Membrane</keyword>
<organism evidence="2 3">
    <name type="scientific">Caenorhabditis japonica</name>
    <dbReference type="NCBI Taxonomy" id="281687"/>
    <lineage>
        <taxon>Eukaryota</taxon>
        <taxon>Metazoa</taxon>
        <taxon>Ecdysozoa</taxon>
        <taxon>Nematoda</taxon>
        <taxon>Chromadorea</taxon>
        <taxon>Rhabditida</taxon>
        <taxon>Rhabditina</taxon>
        <taxon>Rhabditomorpha</taxon>
        <taxon>Rhabditoidea</taxon>
        <taxon>Rhabditidae</taxon>
        <taxon>Peloderinae</taxon>
        <taxon>Caenorhabditis</taxon>
    </lineage>
</organism>
<dbReference type="EnsemblMetazoa" id="CJA36081.1">
    <property type="protein sequence ID" value="CJA36081.1"/>
    <property type="gene ID" value="WBGene00211928"/>
</dbReference>
<protein>
    <submittedName>
        <fullName evidence="2">Uncharacterized protein</fullName>
    </submittedName>
</protein>
<keyword evidence="1" id="KW-1133">Transmembrane helix</keyword>
<evidence type="ECO:0000313" key="2">
    <source>
        <dbReference type="EnsemblMetazoa" id="CJA36081.1"/>
    </source>
</evidence>
<evidence type="ECO:0000256" key="1">
    <source>
        <dbReference type="SAM" id="Phobius"/>
    </source>
</evidence>
<proteinExistence type="predicted"/>
<reference evidence="2" key="2">
    <citation type="submission" date="2022-06" db="UniProtKB">
        <authorList>
            <consortium name="EnsemblMetazoa"/>
        </authorList>
    </citation>
    <scope>IDENTIFICATION</scope>
    <source>
        <strain evidence="2">DF5081</strain>
    </source>
</reference>
<name>A0A8R1EJ11_CAEJA</name>